<reference evidence="1 2" key="1">
    <citation type="submission" date="2018-11" db="EMBL/GenBank/DDBJ databases">
        <title>Genome sequence of Saitozyma podzolica DSM 27192.</title>
        <authorList>
            <person name="Aliyu H."/>
            <person name="Gorte O."/>
            <person name="Ochsenreither K."/>
        </authorList>
    </citation>
    <scope>NUCLEOTIDE SEQUENCE [LARGE SCALE GENOMIC DNA]</scope>
    <source>
        <strain evidence="1 2">DSM 27192</strain>
    </source>
</reference>
<proteinExistence type="predicted"/>
<dbReference type="OrthoDB" id="2563592at2759"/>
<accession>A0A427YPX4</accession>
<sequence>MPSALKPLTPLALADVPSAPKLGRSQSISSTSSVYSRSADDMLDRLAAQQPDATFHLWSAGNVRLNNLDLTIPAREAAELVKVMRGDERFEVLTVKHLGEEGDDWKISYRRTTSPATTPLPSDSE</sequence>
<comment type="caution">
    <text evidence="1">The sequence shown here is derived from an EMBL/GenBank/DDBJ whole genome shotgun (WGS) entry which is preliminary data.</text>
</comment>
<name>A0A427YPX4_9TREE</name>
<protein>
    <submittedName>
        <fullName evidence="1">Uncharacterized protein</fullName>
    </submittedName>
</protein>
<evidence type="ECO:0000313" key="2">
    <source>
        <dbReference type="Proteomes" id="UP000279259"/>
    </source>
</evidence>
<evidence type="ECO:0000313" key="1">
    <source>
        <dbReference type="EMBL" id="RSH93096.1"/>
    </source>
</evidence>
<organism evidence="1 2">
    <name type="scientific">Saitozyma podzolica</name>
    <dbReference type="NCBI Taxonomy" id="1890683"/>
    <lineage>
        <taxon>Eukaryota</taxon>
        <taxon>Fungi</taxon>
        <taxon>Dikarya</taxon>
        <taxon>Basidiomycota</taxon>
        <taxon>Agaricomycotina</taxon>
        <taxon>Tremellomycetes</taxon>
        <taxon>Tremellales</taxon>
        <taxon>Trimorphomycetaceae</taxon>
        <taxon>Saitozyma</taxon>
    </lineage>
</organism>
<dbReference type="EMBL" id="RSCD01000004">
    <property type="protein sequence ID" value="RSH93096.1"/>
    <property type="molecule type" value="Genomic_DNA"/>
</dbReference>
<dbReference type="AlphaFoldDB" id="A0A427YPX4"/>
<gene>
    <name evidence="1" type="ORF">EHS25_007449</name>
</gene>
<dbReference type="Proteomes" id="UP000279259">
    <property type="component" value="Unassembled WGS sequence"/>
</dbReference>
<keyword evidence="2" id="KW-1185">Reference proteome</keyword>